<proteinExistence type="predicted"/>
<gene>
    <name evidence="2" type="ORF">N47_C19040</name>
</gene>
<dbReference type="EMBL" id="FR695867">
    <property type="protein sequence ID" value="CBX27846.1"/>
    <property type="molecule type" value="Genomic_DNA"/>
</dbReference>
<sequence>MRQRAGIEPRMGHLKREHQMDRNSLKAKELSQNNLYI</sequence>
<feature type="compositionally biased region" description="Basic and acidic residues" evidence="1">
    <location>
        <begin position="17"/>
        <end position="29"/>
    </location>
</feature>
<feature type="compositionally biased region" description="Basic and acidic residues" evidence="1">
    <location>
        <begin position="1"/>
        <end position="11"/>
    </location>
</feature>
<evidence type="ECO:0000313" key="2">
    <source>
        <dbReference type="EMBL" id="CBX27846.1"/>
    </source>
</evidence>
<evidence type="ECO:0000256" key="1">
    <source>
        <dbReference type="SAM" id="MobiDB-lite"/>
    </source>
</evidence>
<accession>E1YB05</accession>
<reference evidence="2" key="1">
    <citation type="journal article" date="2011" name="Environ. Microbiol.">
        <title>Genomic insights into the metabolic potential of the polycyclic aromatic hydrocarbon degrading sulfate-reducing Deltaproteobacterium N47.</title>
        <authorList>
            <person name="Bergmann F."/>
            <person name="Selesi D."/>
            <person name="Weinmaier T."/>
            <person name="Tischler P."/>
            <person name="Rattei T."/>
            <person name="Meckenstock R.U."/>
        </authorList>
    </citation>
    <scope>NUCLEOTIDE SEQUENCE</scope>
</reference>
<feature type="region of interest" description="Disordered" evidence="1">
    <location>
        <begin position="1"/>
        <end position="37"/>
    </location>
</feature>
<protein>
    <submittedName>
        <fullName evidence="2">Uncharacterized protein</fullName>
    </submittedName>
</protein>
<organism evidence="2">
    <name type="scientific">uncultured Desulfobacterium sp</name>
    <dbReference type="NCBI Taxonomy" id="201089"/>
    <lineage>
        <taxon>Bacteria</taxon>
        <taxon>Pseudomonadati</taxon>
        <taxon>Thermodesulfobacteriota</taxon>
        <taxon>Desulfobacteria</taxon>
        <taxon>Desulfobacterales</taxon>
        <taxon>Desulfobacteriaceae</taxon>
        <taxon>Desulfobacterium</taxon>
        <taxon>environmental samples</taxon>
    </lineage>
</organism>
<name>E1YB05_9BACT</name>
<dbReference type="AlphaFoldDB" id="E1YB05"/>